<proteinExistence type="predicted"/>
<evidence type="ECO:0000313" key="3">
    <source>
        <dbReference type="EMBL" id="WUX53550.1"/>
    </source>
</evidence>
<evidence type="ECO:0000313" key="4">
    <source>
        <dbReference type="Proteomes" id="UP001432209"/>
    </source>
</evidence>
<feature type="chain" id="PRO_5046724243" description="ABC transporter" evidence="2">
    <location>
        <begin position="33"/>
        <end position="192"/>
    </location>
</feature>
<feature type="transmembrane region" description="Helical" evidence="1">
    <location>
        <begin position="163"/>
        <end position="182"/>
    </location>
</feature>
<dbReference type="Proteomes" id="UP001432209">
    <property type="component" value="Chromosome"/>
</dbReference>
<feature type="transmembrane region" description="Helical" evidence="1">
    <location>
        <begin position="111"/>
        <end position="132"/>
    </location>
</feature>
<dbReference type="RefSeq" id="WP_329077160.1">
    <property type="nucleotide sequence ID" value="NZ_CP109389.1"/>
</dbReference>
<protein>
    <recommendedName>
        <fullName evidence="5">ABC transporter</fullName>
    </recommendedName>
</protein>
<keyword evidence="1" id="KW-1133">Transmembrane helix</keyword>
<accession>A0ABZ2A4B0</accession>
<evidence type="ECO:0000256" key="2">
    <source>
        <dbReference type="SAM" id="SignalP"/>
    </source>
</evidence>
<gene>
    <name evidence="3" type="ORF">OG442_19435</name>
</gene>
<reference evidence="3" key="1">
    <citation type="submission" date="2022-10" db="EMBL/GenBank/DDBJ databases">
        <title>The complete genomes of actinobacterial strains from the NBC collection.</title>
        <authorList>
            <person name="Joergensen T.S."/>
            <person name="Alvarez Arevalo M."/>
            <person name="Sterndorff E.B."/>
            <person name="Faurdal D."/>
            <person name="Vuksanovic O."/>
            <person name="Mourched A.-S."/>
            <person name="Charusanti P."/>
            <person name="Shaw S."/>
            <person name="Blin K."/>
            <person name="Weber T."/>
        </authorList>
    </citation>
    <scope>NUCLEOTIDE SEQUENCE</scope>
    <source>
        <strain evidence="3">NBC_01432</strain>
    </source>
</reference>
<name>A0ABZ2A4B0_STRNV</name>
<keyword evidence="1" id="KW-0472">Membrane</keyword>
<keyword evidence="4" id="KW-1185">Reference proteome</keyword>
<feature type="transmembrane region" description="Helical" evidence="1">
    <location>
        <begin position="81"/>
        <end position="99"/>
    </location>
</feature>
<sequence>MNWPMLYARSRGLPAAAAALLVTAALLGAAVAAGDGATDPRLIALAVTAGVTAAAPGLGGQDADLDRTAAIRWWPRRAAHVVLIAAAVAGTLLAAQAAGQQPTAAFLLRGSAGLAGLAALGAVLFGATYAWLPPVGWLALTLFVPHRPGGVSGWLLAPAGSGAAAWTGAVLLATGTACYALFGPRATARATC</sequence>
<evidence type="ECO:0008006" key="5">
    <source>
        <dbReference type="Google" id="ProtNLM"/>
    </source>
</evidence>
<dbReference type="GeneID" id="91343525"/>
<organism evidence="3 4">
    <name type="scientific">Streptomyces niveus</name>
    <name type="common">Streptomyces spheroides</name>
    <dbReference type="NCBI Taxonomy" id="193462"/>
    <lineage>
        <taxon>Bacteria</taxon>
        <taxon>Bacillati</taxon>
        <taxon>Actinomycetota</taxon>
        <taxon>Actinomycetes</taxon>
        <taxon>Kitasatosporales</taxon>
        <taxon>Streptomycetaceae</taxon>
        <taxon>Streptomyces</taxon>
    </lineage>
</organism>
<dbReference type="EMBL" id="CP109495">
    <property type="protein sequence ID" value="WUX53550.1"/>
    <property type="molecule type" value="Genomic_DNA"/>
</dbReference>
<keyword evidence="2" id="KW-0732">Signal</keyword>
<evidence type="ECO:0000256" key="1">
    <source>
        <dbReference type="SAM" id="Phobius"/>
    </source>
</evidence>
<keyword evidence="1" id="KW-0812">Transmembrane</keyword>
<feature type="signal peptide" evidence="2">
    <location>
        <begin position="1"/>
        <end position="32"/>
    </location>
</feature>